<keyword evidence="2" id="KW-1185">Reference proteome</keyword>
<keyword evidence="1" id="KW-0328">Glycosyltransferase</keyword>
<dbReference type="EC" id="2.4.-.-" evidence="1"/>
<proteinExistence type="predicted"/>
<dbReference type="Gene3D" id="3.40.50.2000">
    <property type="entry name" value="Glycogen Phosphorylase B"/>
    <property type="match status" value="2"/>
</dbReference>
<comment type="caution">
    <text evidence="1">The sequence shown here is derived from an EMBL/GenBank/DDBJ whole genome shotgun (WGS) entry which is preliminary data.</text>
</comment>
<protein>
    <submittedName>
        <fullName evidence="1">Glycosyltransferase family 4 protein</fullName>
        <ecNumber evidence="1">2.4.-.-</ecNumber>
    </submittedName>
</protein>
<dbReference type="PANTHER" id="PTHR45947">
    <property type="entry name" value="SULFOQUINOVOSYL TRANSFERASE SQD2"/>
    <property type="match status" value="1"/>
</dbReference>
<dbReference type="RefSeq" id="WP_379041854.1">
    <property type="nucleotide sequence ID" value="NZ_JBHSKW010000018.1"/>
</dbReference>
<dbReference type="Proteomes" id="UP001597546">
    <property type="component" value="Unassembled WGS sequence"/>
</dbReference>
<dbReference type="Pfam" id="PF13692">
    <property type="entry name" value="Glyco_trans_1_4"/>
    <property type="match status" value="1"/>
</dbReference>
<evidence type="ECO:0000313" key="2">
    <source>
        <dbReference type="Proteomes" id="UP001597546"/>
    </source>
</evidence>
<gene>
    <name evidence="1" type="ORF">ACFSSE_04955</name>
</gene>
<sequence>MGTKRILVYTENYLPSIGGLENNTLLLCESLVLLGHHLTLLTPQKNALNHAKFNVLESKSLYLFYNQVKNHDLVMINGGVSFKIIIPSIFALKPFMIIYQMATLFKDIRNNSLKTKVLNKLRWVLAKLAKANIGVSQYSFLELKKAFGRHNSKLLINPADPTFSNQDDDHYDDILPKTPFQCLFAGRLIEGKGVSLIVDAVKEINKYKEVIHLHFVGDGPERGFLQHQNTKHFIYYHEPVSKEQLKEWLKKVHLTVIPSTSHIEGSPLIMAESLMMGVPVLVSSQPAMVASVQKSNLIFESGDLNDLIKKLNFLVDAASYSNIKKYCKLISVDYSYTNYIKNLKAIINV</sequence>
<keyword evidence="1" id="KW-0808">Transferase</keyword>
<evidence type="ECO:0000313" key="1">
    <source>
        <dbReference type="EMBL" id="MFD2731046.1"/>
    </source>
</evidence>
<dbReference type="CDD" id="cd03801">
    <property type="entry name" value="GT4_PimA-like"/>
    <property type="match status" value="1"/>
</dbReference>
<organism evidence="1 2">
    <name type="scientific">Pedobacter alpinus</name>
    <dbReference type="NCBI Taxonomy" id="1590643"/>
    <lineage>
        <taxon>Bacteria</taxon>
        <taxon>Pseudomonadati</taxon>
        <taxon>Bacteroidota</taxon>
        <taxon>Sphingobacteriia</taxon>
        <taxon>Sphingobacteriales</taxon>
        <taxon>Sphingobacteriaceae</taxon>
        <taxon>Pedobacter</taxon>
    </lineage>
</organism>
<dbReference type="PANTHER" id="PTHR45947:SF3">
    <property type="entry name" value="SULFOQUINOVOSYL TRANSFERASE SQD2"/>
    <property type="match status" value="1"/>
</dbReference>
<dbReference type="GO" id="GO:0016757">
    <property type="term" value="F:glycosyltransferase activity"/>
    <property type="evidence" value="ECO:0007669"/>
    <property type="project" value="UniProtKB-KW"/>
</dbReference>
<dbReference type="SUPFAM" id="SSF53756">
    <property type="entry name" value="UDP-Glycosyltransferase/glycogen phosphorylase"/>
    <property type="match status" value="1"/>
</dbReference>
<dbReference type="EMBL" id="JBHULV010000014">
    <property type="protein sequence ID" value="MFD2731046.1"/>
    <property type="molecule type" value="Genomic_DNA"/>
</dbReference>
<name>A0ABW5TSG0_9SPHI</name>
<dbReference type="InterPro" id="IPR050194">
    <property type="entry name" value="Glycosyltransferase_grp1"/>
</dbReference>
<reference evidence="2" key="1">
    <citation type="journal article" date="2019" name="Int. J. Syst. Evol. Microbiol.">
        <title>The Global Catalogue of Microorganisms (GCM) 10K type strain sequencing project: providing services to taxonomists for standard genome sequencing and annotation.</title>
        <authorList>
            <consortium name="The Broad Institute Genomics Platform"/>
            <consortium name="The Broad Institute Genome Sequencing Center for Infectious Disease"/>
            <person name="Wu L."/>
            <person name="Ma J."/>
        </authorList>
    </citation>
    <scope>NUCLEOTIDE SEQUENCE [LARGE SCALE GENOMIC DNA]</scope>
    <source>
        <strain evidence="2">KCTC 42456</strain>
    </source>
</reference>
<accession>A0ABW5TSG0</accession>